<evidence type="ECO:0000313" key="4">
    <source>
        <dbReference type="EMBL" id="KAJ8019503.1"/>
    </source>
</evidence>
<dbReference type="OrthoDB" id="5986675at2759"/>
<feature type="compositionally biased region" description="Basic and acidic residues" evidence="1">
    <location>
        <begin position="207"/>
        <end position="217"/>
    </location>
</feature>
<evidence type="ECO:0000256" key="2">
    <source>
        <dbReference type="SAM" id="Phobius"/>
    </source>
</evidence>
<dbReference type="Pfam" id="PF01145">
    <property type="entry name" value="Band_7"/>
    <property type="match status" value="1"/>
</dbReference>
<feature type="region of interest" description="Disordered" evidence="1">
    <location>
        <begin position="1"/>
        <end position="164"/>
    </location>
</feature>
<reference evidence="4" key="1">
    <citation type="submission" date="2021-10" db="EMBL/GenBank/DDBJ databases">
        <title>Tropical sea cucumber genome reveals ecological adaptation and Cuvierian tubules defense mechanism.</title>
        <authorList>
            <person name="Chen T."/>
        </authorList>
    </citation>
    <scope>NUCLEOTIDE SEQUENCE</scope>
    <source>
        <strain evidence="4">Nanhai2018</strain>
        <tissue evidence="4">Muscle</tissue>
    </source>
</reference>
<dbReference type="AlphaFoldDB" id="A0A9Q1BBM7"/>
<feature type="compositionally biased region" description="Acidic residues" evidence="1">
    <location>
        <begin position="25"/>
        <end position="66"/>
    </location>
</feature>
<gene>
    <name evidence="4" type="ORF">HOLleu_41129</name>
</gene>
<evidence type="ECO:0000313" key="5">
    <source>
        <dbReference type="Proteomes" id="UP001152320"/>
    </source>
</evidence>
<comment type="caution">
    <text evidence="4">The sequence shown here is derived from an EMBL/GenBank/DDBJ whole genome shotgun (WGS) entry which is preliminary data.</text>
</comment>
<keyword evidence="2" id="KW-1133">Transmembrane helix</keyword>
<dbReference type="Proteomes" id="UP001152320">
    <property type="component" value="Chromosome 23"/>
</dbReference>
<keyword evidence="2" id="KW-0812">Transmembrane</keyword>
<dbReference type="InterPro" id="IPR001107">
    <property type="entry name" value="Band_7"/>
</dbReference>
<accession>A0A9Q1BBM7</accession>
<name>A0A9Q1BBM7_HOLLE</name>
<feature type="compositionally biased region" description="Polar residues" evidence="1">
    <location>
        <begin position="119"/>
        <end position="129"/>
    </location>
</feature>
<keyword evidence="5" id="KW-1185">Reference proteome</keyword>
<keyword evidence="2" id="KW-0472">Membrane</keyword>
<feature type="compositionally biased region" description="Low complexity" evidence="1">
    <location>
        <begin position="90"/>
        <end position="107"/>
    </location>
</feature>
<evidence type="ECO:0000259" key="3">
    <source>
        <dbReference type="Pfam" id="PF01145"/>
    </source>
</evidence>
<sequence length="598" mass="66656">MFSKKHVMLKSSSRSGYEAARQDSSSEESDAEETPLDAQIDDDPPEEDEGVEEDPPEEDLNQEGPEEQAVASFNGIITPSNVTVDLEMTAVQPEEVPTAEVEVPSAETNVDGDDRAEPPQSNGAVSNEPSEIRPITSARGATSDIPEDSTDGVKLVSYKVRGDEEPPKYEDVVSVKEARDALQDVSDEPIPIANAVAPMELTVIGEEESRPSSREAWPEEEETGDVENARNEDIEAANEVETSEEVDVPAYIPDPLAPVFRRCRTFRPGVKVALTALLNICLILFVILIALSVQKLDYDEMGFKMARVSKMVYYMEEVFQAGRYFIGPRNVFKSYPAIAQSMEMTDVRIYTTDPLRIAFRCQFYFQLSETELGLLEDELDVYYLMTVEQAAIASIKNSASRFSLDDILEQRAVVEREIHEGLKKDLQGTCCLTKSHCQDFSSCQECYAVTTNCTRGYHVEVPFFNLLDFQISESILERKKQVLITALAGEEEEFRQTAALVRKTTEKLVADIRNEADFISANATAFASMIRTKAEAEVRAIVNGANSQGLSNMYSNLTIVDEGHKASVHWLRALRTHQNLISGVHFEEYMRLTKEGTV</sequence>
<feature type="region of interest" description="Disordered" evidence="1">
    <location>
        <begin position="207"/>
        <end position="232"/>
    </location>
</feature>
<protein>
    <recommendedName>
        <fullName evidence="3">Band 7 domain-containing protein</fullName>
    </recommendedName>
</protein>
<dbReference type="EMBL" id="JAIZAY010000023">
    <property type="protein sequence ID" value="KAJ8019503.1"/>
    <property type="molecule type" value="Genomic_DNA"/>
</dbReference>
<feature type="domain" description="Band 7" evidence="3">
    <location>
        <begin position="310"/>
        <end position="428"/>
    </location>
</feature>
<evidence type="ECO:0000256" key="1">
    <source>
        <dbReference type="SAM" id="MobiDB-lite"/>
    </source>
</evidence>
<feature type="transmembrane region" description="Helical" evidence="2">
    <location>
        <begin position="272"/>
        <end position="293"/>
    </location>
</feature>
<organism evidence="4 5">
    <name type="scientific">Holothuria leucospilota</name>
    <name type="common">Black long sea cucumber</name>
    <name type="synonym">Mertensiothuria leucospilota</name>
    <dbReference type="NCBI Taxonomy" id="206669"/>
    <lineage>
        <taxon>Eukaryota</taxon>
        <taxon>Metazoa</taxon>
        <taxon>Echinodermata</taxon>
        <taxon>Eleutherozoa</taxon>
        <taxon>Echinozoa</taxon>
        <taxon>Holothuroidea</taxon>
        <taxon>Aspidochirotacea</taxon>
        <taxon>Aspidochirotida</taxon>
        <taxon>Holothuriidae</taxon>
        <taxon>Holothuria</taxon>
    </lineage>
</organism>
<proteinExistence type="predicted"/>